<evidence type="ECO:0000313" key="14">
    <source>
        <dbReference type="Proteomes" id="UP000035704"/>
    </source>
</evidence>
<comment type="cofactor">
    <cofactor evidence="1 10 12">
        <name>pyridoxal 5'-phosphate</name>
        <dbReference type="ChEBI" id="CHEBI:597326"/>
    </cofactor>
</comment>
<dbReference type="RefSeq" id="WP_044823585.1">
    <property type="nucleotide sequence ID" value="NZ_CP009687.1"/>
</dbReference>
<dbReference type="FunFam" id="3.40.50.1100:FF:000006">
    <property type="entry name" value="Cysteine synthase"/>
    <property type="match status" value="1"/>
</dbReference>
<gene>
    <name evidence="13" type="primary">cysK2</name>
    <name evidence="13" type="ORF">CACET_c13330</name>
</gene>
<proteinExistence type="inferred from homology"/>
<dbReference type="PROSITE" id="PS00901">
    <property type="entry name" value="CYS_SYNTHASE"/>
    <property type="match status" value="1"/>
</dbReference>
<dbReference type="KEGG" id="cace:CACET_c13330"/>
<keyword evidence="5 12" id="KW-0028">Amino-acid biosynthesis</keyword>
<organism evidence="13 14">
    <name type="scientific">Clostridium aceticum</name>
    <dbReference type="NCBI Taxonomy" id="84022"/>
    <lineage>
        <taxon>Bacteria</taxon>
        <taxon>Bacillati</taxon>
        <taxon>Bacillota</taxon>
        <taxon>Clostridia</taxon>
        <taxon>Eubacteriales</taxon>
        <taxon>Clostridiaceae</taxon>
        <taxon>Clostridium</taxon>
    </lineage>
</organism>
<name>A0A0D8IBR8_9CLOT</name>
<dbReference type="AlphaFoldDB" id="A0A0D8IBR8"/>
<dbReference type="EMBL" id="CP009687">
    <property type="protein sequence ID" value="AKL94798.1"/>
    <property type="molecule type" value="Genomic_DNA"/>
</dbReference>
<keyword evidence="14" id="KW-1185">Reference proteome</keyword>
<keyword evidence="6 12" id="KW-0808">Transferase</keyword>
<keyword evidence="7 10" id="KW-0663">Pyridoxal phosphate</keyword>
<feature type="binding site" evidence="10">
    <location>
        <position position="264"/>
    </location>
    <ligand>
        <name>pyridoxal 5'-phosphate</name>
        <dbReference type="ChEBI" id="CHEBI:597326"/>
    </ligand>
</feature>
<dbReference type="Proteomes" id="UP000035704">
    <property type="component" value="Chromosome"/>
</dbReference>
<evidence type="ECO:0000256" key="3">
    <source>
        <dbReference type="ARBA" id="ARBA00007103"/>
    </source>
</evidence>
<protein>
    <recommendedName>
        <fullName evidence="4 12">Cysteine synthase</fullName>
        <ecNumber evidence="4 12">2.5.1.47</ecNumber>
    </recommendedName>
</protein>
<accession>A0A0D8IBR8</accession>
<feature type="binding site" evidence="10">
    <location>
        <begin position="176"/>
        <end position="180"/>
    </location>
    <ligand>
        <name>pyridoxal 5'-phosphate</name>
        <dbReference type="ChEBI" id="CHEBI:597326"/>
    </ligand>
</feature>
<sequence>MLYDNILQTIGNTPTVKLNNMAVDGDAEVYLKLEMFNPGGSVKDRIALNMIEDAEEKGLIKPGDTIVEPTSGNTGIGLAITAATKGYHLILTMPESMSLERRKLLKAYGAEIILTKAPLGMKGAIEKAMELVEEKGYLMLQQFENLANPEAHRKTTSQEILKDFGKNLHAFVAGIGTGGTITGVGEILKKNIEGLRIVGVEPEDSAVLSGRQPGPHMIQGIGAGFIPKTLNVKVYDEIIKVSNQAAFETARSLSKKEGILAGISAGANLYAALQVARELGKGKKVLTVIPDTGERYLSTTLFND</sequence>
<dbReference type="SUPFAM" id="SSF53686">
    <property type="entry name" value="Tryptophan synthase beta subunit-like PLP-dependent enzymes"/>
    <property type="match status" value="1"/>
</dbReference>
<evidence type="ECO:0000256" key="10">
    <source>
        <dbReference type="PIRSR" id="PIRSR605856-50"/>
    </source>
</evidence>
<evidence type="ECO:0000256" key="6">
    <source>
        <dbReference type="ARBA" id="ARBA00022679"/>
    </source>
</evidence>
<dbReference type="InterPro" id="IPR001926">
    <property type="entry name" value="TrpB-like_PALP"/>
</dbReference>
<evidence type="ECO:0000256" key="9">
    <source>
        <dbReference type="ARBA" id="ARBA00047931"/>
    </source>
</evidence>
<dbReference type="PATRIC" id="fig|84022.5.peg.2793"/>
<dbReference type="Pfam" id="PF00291">
    <property type="entry name" value="PALP"/>
    <property type="match status" value="1"/>
</dbReference>
<feature type="modified residue" description="N6-(pyridoxal phosphate)lysine" evidence="11">
    <location>
        <position position="43"/>
    </location>
</feature>
<dbReference type="GO" id="GO:0006535">
    <property type="term" value="P:cysteine biosynthetic process from serine"/>
    <property type="evidence" value="ECO:0007669"/>
    <property type="project" value="UniProtKB-UniRule"/>
</dbReference>
<evidence type="ECO:0000256" key="1">
    <source>
        <dbReference type="ARBA" id="ARBA00001933"/>
    </source>
</evidence>
<dbReference type="CDD" id="cd01561">
    <property type="entry name" value="CBS_like"/>
    <property type="match status" value="1"/>
</dbReference>
<evidence type="ECO:0000256" key="4">
    <source>
        <dbReference type="ARBA" id="ARBA00012681"/>
    </source>
</evidence>
<evidence type="ECO:0000256" key="2">
    <source>
        <dbReference type="ARBA" id="ARBA00004962"/>
    </source>
</evidence>
<keyword evidence="8 12" id="KW-0198">Cysteine biosynthesis</keyword>
<comment type="similarity">
    <text evidence="3 12">Belongs to the cysteine synthase/cystathionine beta-synthase family.</text>
</comment>
<dbReference type="InterPro" id="IPR005856">
    <property type="entry name" value="Cys_synth"/>
</dbReference>
<dbReference type="InterPro" id="IPR001216">
    <property type="entry name" value="P-phosphate_BS"/>
</dbReference>
<dbReference type="FunFam" id="3.40.50.1100:FF:000130">
    <property type="entry name" value="Cysteine synthase"/>
    <property type="match status" value="1"/>
</dbReference>
<dbReference type="PANTHER" id="PTHR10314">
    <property type="entry name" value="CYSTATHIONINE BETA-SYNTHASE"/>
    <property type="match status" value="1"/>
</dbReference>
<reference evidence="13 14" key="1">
    <citation type="submission" date="2014-10" db="EMBL/GenBank/DDBJ databases">
        <title>Genome sequence of Clostridium aceticum DSM 1496.</title>
        <authorList>
            <person name="Poehlein A."/>
            <person name="Schiel-Bengelsdorf B."/>
            <person name="Gottschalk G."/>
            <person name="Duerre P."/>
            <person name="Daniel R."/>
        </authorList>
    </citation>
    <scope>NUCLEOTIDE SEQUENCE [LARGE SCALE GENOMIC DNA]</scope>
    <source>
        <strain evidence="13 14">DSM 1496</strain>
    </source>
</reference>
<evidence type="ECO:0000256" key="8">
    <source>
        <dbReference type="ARBA" id="ARBA00023192"/>
    </source>
</evidence>
<feature type="binding site" evidence="10">
    <location>
        <position position="73"/>
    </location>
    <ligand>
        <name>pyridoxal 5'-phosphate</name>
        <dbReference type="ChEBI" id="CHEBI:597326"/>
    </ligand>
</feature>
<dbReference type="OrthoDB" id="9808024at2"/>
<dbReference type="EC" id="2.5.1.47" evidence="4 12"/>
<dbReference type="NCBIfam" id="TIGR01139">
    <property type="entry name" value="cysK"/>
    <property type="match status" value="1"/>
</dbReference>
<evidence type="ECO:0000256" key="5">
    <source>
        <dbReference type="ARBA" id="ARBA00022605"/>
    </source>
</evidence>
<dbReference type="InterPro" id="IPR036052">
    <property type="entry name" value="TrpB-like_PALP_sf"/>
</dbReference>
<dbReference type="Gene3D" id="3.40.50.1100">
    <property type="match status" value="2"/>
</dbReference>
<comment type="catalytic activity">
    <reaction evidence="9 12">
        <text>O-acetyl-L-serine + hydrogen sulfide = L-cysteine + acetate</text>
        <dbReference type="Rhea" id="RHEA:14829"/>
        <dbReference type="ChEBI" id="CHEBI:29919"/>
        <dbReference type="ChEBI" id="CHEBI:30089"/>
        <dbReference type="ChEBI" id="CHEBI:35235"/>
        <dbReference type="ChEBI" id="CHEBI:58340"/>
        <dbReference type="EC" id="2.5.1.47"/>
    </reaction>
</comment>
<evidence type="ECO:0000256" key="7">
    <source>
        <dbReference type="ARBA" id="ARBA00022898"/>
    </source>
</evidence>
<comment type="pathway">
    <text evidence="2">Amino-acid biosynthesis; L-cysteine biosynthesis; L-cysteine from L-serine: step 2/2.</text>
</comment>
<dbReference type="InterPro" id="IPR050214">
    <property type="entry name" value="Cys_Synth/Cystath_Beta-Synth"/>
</dbReference>
<evidence type="ECO:0000313" key="13">
    <source>
        <dbReference type="EMBL" id="AKL94798.1"/>
    </source>
</evidence>
<evidence type="ECO:0000256" key="11">
    <source>
        <dbReference type="PIRSR" id="PIRSR605856-51"/>
    </source>
</evidence>
<dbReference type="NCBIfam" id="TIGR01136">
    <property type="entry name" value="cysKM"/>
    <property type="match status" value="1"/>
</dbReference>
<evidence type="ECO:0000256" key="12">
    <source>
        <dbReference type="RuleBase" id="RU003985"/>
    </source>
</evidence>
<dbReference type="InterPro" id="IPR005859">
    <property type="entry name" value="CysK"/>
</dbReference>
<dbReference type="GO" id="GO:0004124">
    <property type="term" value="F:cysteine synthase activity"/>
    <property type="evidence" value="ECO:0007669"/>
    <property type="project" value="UniProtKB-UniRule"/>
</dbReference>
<dbReference type="UniPathway" id="UPA00136">
    <property type="reaction ID" value="UER00200"/>
</dbReference>
<dbReference type="STRING" id="84022.CACET_c13330"/>